<protein>
    <submittedName>
        <fullName evidence="1">Uncharacterized protein</fullName>
    </submittedName>
</protein>
<evidence type="ECO:0000313" key="2">
    <source>
        <dbReference type="Proteomes" id="UP000672032"/>
    </source>
</evidence>
<organism evidence="1 2">
    <name type="scientific">Monilinia vaccinii-corymbosi</name>
    <dbReference type="NCBI Taxonomy" id="61207"/>
    <lineage>
        <taxon>Eukaryota</taxon>
        <taxon>Fungi</taxon>
        <taxon>Dikarya</taxon>
        <taxon>Ascomycota</taxon>
        <taxon>Pezizomycotina</taxon>
        <taxon>Leotiomycetes</taxon>
        <taxon>Helotiales</taxon>
        <taxon>Sclerotiniaceae</taxon>
        <taxon>Monilinia</taxon>
    </lineage>
</organism>
<gene>
    <name evidence="1" type="ORF">DSL72_001971</name>
</gene>
<dbReference type="AlphaFoldDB" id="A0A8A3PBC9"/>
<proteinExistence type="predicted"/>
<keyword evidence="2" id="KW-1185">Reference proteome</keyword>
<reference evidence="1" key="1">
    <citation type="submission" date="2020-10" db="EMBL/GenBank/DDBJ databases">
        <title>Genome Sequence of Monilinia vaccinii-corymbosi Sheds Light on Mummy Berry Disease Infection of Blueberry and Mating Type.</title>
        <authorList>
            <person name="Yow A.G."/>
            <person name="Zhang Y."/>
            <person name="Bansal K."/>
            <person name="Eacker S.M."/>
            <person name="Sullivan S."/>
            <person name="Liachko I."/>
            <person name="Cubeta M.A."/>
            <person name="Rollins J.A."/>
            <person name="Ashrafi H."/>
        </authorList>
    </citation>
    <scope>NUCLEOTIDE SEQUENCE</scope>
    <source>
        <strain evidence="1">RL-1</strain>
    </source>
</reference>
<sequence length="414" mass="45372">MKTVVLTGEQETHTQAILVASGNRGKGADAYIDFSTGAAAMAAFKPFGRAAFMGVDAMAAPSRSSSYYGDMSNEFYRSSFDDYQNDIDQSLDSGRVLSSDLYLGPEMFLIPQILGEQSSLSEPCILCIRRAGNEESAAILCTRESPFIELSMTEFFSNSYPKVVRGFDVNFSGVEGQHETIKVDGKGNNSSSLDLKVIKVQSCSFSEDTLKEVCRIIRPSSTSSSSQQNTGGHQPNFIPILDSEYFPSTELEKWVIKCTYENKLDSVDSTSFVFGVAYAKEKLPHADLVQNMNKLIALNCILCNALKITSLAGQQETTTEYSVLLKANYSVGLTGENGSSSSASHQNHTLNLLIGVLTALFRSSFPLLMNFEDKCNRYLLGGNDDLIHMSKQLRRDLIAFKRRGYLIGDGTKGS</sequence>
<evidence type="ECO:0000313" key="1">
    <source>
        <dbReference type="EMBL" id="QSZ32397.1"/>
    </source>
</evidence>
<dbReference type="Proteomes" id="UP000672032">
    <property type="component" value="Chromosome 3"/>
</dbReference>
<name>A0A8A3PBC9_9HELO</name>
<dbReference type="OrthoDB" id="5426982at2759"/>
<accession>A0A8A3PBC9</accession>
<dbReference type="EMBL" id="CP063407">
    <property type="protein sequence ID" value="QSZ32397.1"/>
    <property type="molecule type" value="Genomic_DNA"/>
</dbReference>